<dbReference type="SUPFAM" id="SSF55729">
    <property type="entry name" value="Acyl-CoA N-acyltransferases (Nat)"/>
    <property type="match status" value="1"/>
</dbReference>
<keyword evidence="2" id="KW-0012">Acyltransferase</keyword>
<keyword evidence="6" id="KW-1185">Reference proteome</keyword>
<dbReference type="PROSITE" id="PS51186">
    <property type="entry name" value="GNAT"/>
    <property type="match status" value="1"/>
</dbReference>
<dbReference type="RefSeq" id="WP_084564261.1">
    <property type="nucleotide sequence ID" value="NZ_FRXO01000003.1"/>
</dbReference>
<dbReference type="PANTHER" id="PTHR43877">
    <property type="entry name" value="AMINOALKYLPHOSPHONATE N-ACETYLTRANSFERASE-RELATED-RELATED"/>
    <property type="match status" value="1"/>
</dbReference>
<keyword evidence="5" id="KW-0687">Ribonucleoprotein</keyword>
<feature type="compositionally biased region" description="Basic and acidic residues" evidence="3">
    <location>
        <begin position="32"/>
        <end position="41"/>
    </location>
</feature>
<feature type="compositionally biased region" description="Basic residues" evidence="3">
    <location>
        <begin position="1"/>
        <end position="17"/>
    </location>
</feature>
<evidence type="ECO:0000256" key="1">
    <source>
        <dbReference type="ARBA" id="ARBA00022679"/>
    </source>
</evidence>
<accession>A0A1M7ZGT3</accession>
<dbReference type="GO" id="GO:0005840">
    <property type="term" value="C:ribosome"/>
    <property type="evidence" value="ECO:0007669"/>
    <property type="project" value="UniProtKB-KW"/>
</dbReference>
<sequence length="236" mass="25757">MTSRSPRRPSKGNRPPHHPGDDEPVAGAIEPVRADETHDGPEGSGTARVEVCNPEFDVVLLSAEEARAKVSELCAILVDCVNGGASVNFMLPFGEDEARAFWDRVIEDVARGNRMLIVAREDGVAVGTVQLVVGMPPNQMHRAEVSKLLVRSDARGHGVGEALMRRCDIEAALHGRTLLTLDTAVGSPADRLYRRLGWQEVGTIPGYALFPEGEPCDTVFFWKRMDIAHDEDGPQR</sequence>
<dbReference type="AlphaFoldDB" id="A0A1M7ZGT3"/>
<name>A0A1M7ZGT3_9HYPH</name>
<evidence type="ECO:0000256" key="2">
    <source>
        <dbReference type="ARBA" id="ARBA00023315"/>
    </source>
</evidence>
<evidence type="ECO:0000313" key="6">
    <source>
        <dbReference type="Proteomes" id="UP000186406"/>
    </source>
</evidence>
<evidence type="ECO:0000256" key="3">
    <source>
        <dbReference type="SAM" id="MobiDB-lite"/>
    </source>
</evidence>
<dbReference type="InterPro" id="IPR016181">
    <property type="entry name" value="Acyl_CoA_acyltransferase"/>
</dbReference>
<organism evidence="5 6">
    <name type="scientific">Pseudoxanthobacter soli DSM 19599</name>
    <dbReference type="NCBI Taxonomy" id="1123029"/>
    <lineage>
        <taxon>Bacteria</taxon>
        <taxon>Pseudomonadati</taxon>
        <taxon>Pseudomonadota</taxon>
        <taxon>Alphaproteobacteria</taxon>
        <taxon>Hyphomicrobiales</taxon>
        <taxon>Segnochrobactraceae</taxon>
        <taxon>Pseudoxanthobacter</taxon>
    </lineage>
</organism>
<dbReference type="EMBL" id="FRXO01000003">
    <property type="protein sequence ID" value="SHO64083.1"/>
    <property type="molecule type" value="Genomic_DNA"/>
</dbReference>
<gene>
    <name evidence="5" type="ORF">SAMN02745172_01552</name>
</gene>
<dbReference type="GO" id="GO:0016747">
    <property type="term" value="F:acyltransferase activity, transferring groups other than amino-acyl groups"/>
    <property type="evidence" value="ECO:0007669"/>
    <property type="project" value="InterPro"/>
</dbReference>
<dbReference type="Pfam" id="PF13508">
    <property type="entry name" value="Acetyltransf_7"/>
    <property type="match status" value="1"/>
</dbReference>
<dbReference type="Proteomes" id="UP000186406">
    <property type="component" value="Unassembled WGS sequence"/>
</dbReference>
<dbReference type="InterPro" id="IPR000182">
    <property type="entry name" value="GNAT_dom"/>
</dbReference>
<protein>
    <submittedName>
        <fullName evidence="5">Ribosomal protein S18 acetylase RimI</fullName>
    </submittedName>
</protein>
<proteinExistence type="predicted"/>
<keyword evidence="1" id="KW-0808">Transferase</keyword>
<feature type="domain" description="N-acetyltransferase" evidence="4">
    <location>
        <begin position="58"/>
        <end position="226"/>
    </location>
</feature>
<feature type="region of interest" description="Disordered" evidence="3">
    <location>
        <begin position="1"/>
        <end position="48"/>
    </location>
</feature>
<dbReference type="CDD" id="cd04301">
    <property type="entry name" value="NAT_SF"/>
    <property type="match status" value="1"/>
</dbReference>
<dbReference type="Gene3D" id="3.40.630.30">
    <property type="match status" value="1"/>
</dbReference>
<dbReference type="STRING" id="1123029.SAMN02745172_01552"/>
<reference evidence="5 6" key="1">
    <citation type="submission" date="2016-12" db="EMBL/GenBank/DDBJ databases">
        <authorList>
            <person name="Song W.-J."/>
            <person name="Kurnit D.M."/>
        </authorList>
    </citation>
    <scope>NUCLEOTIDE SEQUENCE [LARGE SCALE GENOMIC DNA]</scope>
    <source>
        <strain evidence="5 6">DSM 19599</strain>
    </source>
</reference>
<dbReference type="PANTHER" id="PTHR43877:SF2">
    <property type="entry name" value="AMINOALKYLPHOSPHONATE N-ACETYLTRANSFERASE-RELATED"/>
    <property type="match status" value="1"/>
</dbReference>
<evidence type="ECO:0000313" key="5">
    <source>
        <dbReference type="EMBL" id="SHO64083.1"/>
    </source>
</evidence>
<dbReference type="InterPro" id="IPR050832">
    <property type="entry name" value="Bact_Acetyltransf"/>
</dbReference>
<keyword evidence="5" id="KW-0689">Ribosomal protein</keyword>
<dbReference type="OrthoDB" id="3389160at2"/>
<evidence type="ECO:0000259" key="4">
    <source>
        <dbReference type="PROSITE" id="PS51186"/>
    </source>
</evidence>